<accession>A0A1H8R2W8</accession>
<gene>
    <name evidence="4" type="ORF">SAMN05444123_103463</name>
</gene>
<dbReference type="OrthoDB" id="7926359at2"/>
<evidence type="ECO:0000256" key="3">
    <source>
        <dbReference type="SAM" id="Phobius"/>
    </source>
</evidence>
<feature type="transmembrane region" description="Helical" evidence="3">
    <location>
        <begin position="114"/>
        <end position="134"/>
    </location>
</feature>
<keyword evidence="5" id="KW-1185">Reference proteome</keyword>
<keyword evidence="1" id="KW-0175">Coiled coil</keyword>
<dbReference type="RefSeq" id="WP_092683054.1">
    <property type="nucleotide sequence ID" value="NZ_FODT01000003.1"/>
</dbReference>
<feature type="compositionally biased region" description="Low complexity" evidence="2">
    <location>
        <begin position="222"/>
        <end position="242"/>
    </location>
</feature>
<dbReference type="Gene3D" id="1.20.1170.10">
    <property type="match status" value="1"/>
</dbReference>
<sequence length="323" mass="33635">MDEHRKKPISEDQAGAGAASAASDVSKVSAETNETRAENASGEAAASAEPAAETAKDDAKPDSDAGRHMRVGKVTIMAPARNENLYRHWDDEIEVEAPDEPNEQAAKPHGKRQLAVVAVAVILAAIAGAAGGALTSAGFVHYGDNANAASQAQSQARALDEQVTKLQTELAALKASVDRADKAAVAQISKASDRLDKIEKAQAEPAQKIAKLSETVEKLRTAQAEKPAPAPAPAQVASAAPPDVTGSVSPKPATKQNDVGRLPTVEGWVVRDVYDGGAVIVGRQGTFEVYAGDPVPGLGRVDAIRRQDGRWVVVTSRGLIVSR</sequence>
<feature type="coiled-coil region" evidence="1">
    <location>
        <begin position="149"/>
        <end position="183"/>
    </location>
</feature>
<keyword evidence="3" id="KW-0472">Membrane</keyword>
<evidence type="ECO:0000313" key="4">
    <source>
        <dbReference type="EMBL" id="SEO60518.1"/>
    </source>
</evidence>
<feature type="compositionally biased region" description="Low complexity" evidence="2">
    <location>
        <begin position="38"/>
        <end position="53"/>
    </location>
</feature>
<evidence type="ECO:0000256" key="1">
    <source>
        <dbReference type="SAM" id="Coils"/>
    </source>
</evidence>
<feature type="compositionally biased region" description="Low complexity" evidence="2">
    <location>
        <begin position="11"/>
        <end position="31"/>
    </location>
</feature>
<keyword evidence="3" id="KW-1133">Transmembrane helix</keyword>
<keyword evidence="3" id="KW-0812">Transmembrane</keyword>
<dbReference type="AlphaFoldDB" id="A0A1H8R2W8"/>
<evidence type="ECO:0000256" key="2">
    <source>
        <dbReference type="SAM" id="MobiDB-lite"/>
    </source>
</evidence>
<protein>
    <submittedName>
        <fullName evidence="4">Uncharacterized protein</fullName>
    </submittedName>
</protein>
<proteinExistence type="predicted"/>
<evidence type="ECO:0000313" key="5">
    <source>
        <dbReference type="Proteomes" id="UP000199615"/>
    </source>
</evidence>
<feature type="region of interest" description="Disordered" evidence="2">
    <location>
        <begin position="220"/>
        <end position="259"/>
    </location>
</feature>
<feature type="compositionally biased region" description="Basic and acidic residues" evidence="2">
    <location>
        <begin position="1"/>
        <end position="10"/>
    </location>
</feature>
<feature type="compositionally biased region" description="Basic and acidic residues" evidence="2">
    <location>
        <begin position="54"/>
        <end position="67"/>
    </location>
</feature>
<dbReference type="Proteomes" id="UP000199615">
    <property type="component" value="Unassembled WGS sequence"/>
</dbReference>
<name>A0A1H8R2W8_9BRAD</name>
<feature type="region of interest" description="Disordered" evidence="2">
    <location>
        <begin position="1"/>
        <end position="71"/>
    </location>
</feature>
<reference evidence="5" key="1">
    <citation type="submission" date="2016-10" db="EMBL/GenBank/DDBJ databases">
        <authorList>
            <person name="Varghese N."/>
            <person name="Submissions S."/>
        </authorList>
    </citation>
    <scope>NUCLEOTIDE SEQUENCE [LARGE SCALE GENOMIC DNA]</scope>
    <source>
        <strain evidence="5">DSM 123</strain>
    </source>
</reference>
<organism evidence="4 5">
    <name type="scientific">Rhodopseudomonas pseudopalustris</name>
    <dbReference type="NCBI Taxonomy" id="1513892"/>
    <lineage>
        <taxon>Bacteria</taxon>
        <taxon>Pseudomonadati</taxon>
        <taxon>Pseudomonadota</taxon>
        <taxon>Alphaproteobacteria</taxon>
        <taxon>Hyphomicrobiales</taxon>
        <taxon>Nitrobacteraceae</taxon>
        <taxon>Rhodopseudomonas</taxon>
    </lineage>
</organism>
<dbReference type="EMBL" id="FODT01000003">
    <property type="protein sequence ID" value="SEO60518.1"/>
    <property type="molecule type" value="Genomic_DNA"/>
</dbReference>